<dbReference type="PATRIC" id="fig|862908.3.peg.2184"/>
<dbReference type="Proteomes" id="UP000008963">
    <property type="component" value="Chromosome"/>
</dbReference>
<accession>E1X4C3</accession>
<evidence type="ECO:0000256" key="1">
    <source>
        <dbReference type="SAM" id="Phobius"/>
    </source>
</evidence>
<dbReference type="RefSeq" id="WP_014244872.1">
    <property type="nucleotide sequence ID" value="NC_016620.1"/>
</dbReference>
<organism evidence="2 3">
    <name type="scientific">Halobacteriovorax marinus (strain ATCC BAA-682 / DSM 15412 / SJ)</name>
    <name type="common">Bacteriovorax marinus</name>
    <dbReference type="NCBI Taxonomy" id="862908"/>
    <lineage>
        <taxon>Bacteria</taxon>
        <taxon>Pseudomonadati</taxon>
        <taxon>Bdellovibrionota</taxon>
        <taxon>Bacteriovoracia</taxon>
        <taxon>Bacteriovoracales</taxon>
        <taxon>Halobacteriovoraceae</taxon>
        <taxon>Halobacteriovorax</taxon>
    </lineage>
</organism>
<dbReference type="STRING" id="862908.BMS_2295"/>
<proteinExistence type="predicted"/>
<gene>
    <name evidence="2" type="ordered locus">BMS_2295</name>
</gene>
<reference evidence="3" key="1">
    <citation type="journal article" date="2013" name="ISME J.">
        <title>A small predatory core genome in the divergent marine Bacteriovorax marinus SJ and the terrestrial Bdellovibrio bacteriovorus.</title>
        <authorList>
            <person name="Crossman L.C."/>
            <person name="Chen H."/>
            <person name="Cerdeno-Tarraga A.M."/>
            <person name="Brooks K."/>
            <person name="Quail M.A."/>
            <person name="Pineiro S.A."/>
            <person name="Hobley L."/>
            <person name="Sockett R.E."/>
            <person name="Bentley S.D."/>
            <person name="Parkhill J."/>
            <person name="Williams H.N."/>
            <person name="Stine O.C."/>
        </authorList>
    </citation>
    <scope>NUCLEOTIDE SEQUENCE [LARGE SCALE GENOMIC DNA]</scope>
    <source>
        <strain evidence="3">ATCC BAA-682 / DSM 15412 / SJ</strain>
    </source>
</reference>
<dbReference type="EMBL" id="FQ312005">
    <property type="protein sequence ID" value="CBW27095.1"/>
    <property type="molecule type" value="Genomic_DNA"/>
</dbReference>
<evidence type="ECO:0000313" key="3">
    <source>
        <dbReference type="Proteomes" id="UP000008963"/>
    </source>
</evidence>
<sequence length="218" mass="24780">MDNKAQTNARRLLRILTEDKYIKRRAPFIISVGVVAIVLMIVSFYRNTHATKEQYLIGREDKLNFKDIDDALKSGINFEKLGKEKKHILFYLGAAPYSLEVLSYLKKSGVNLKSYNSNNHNALEDILLYLDLDPEALEESFYTNISTLLSLDLSVSTEVLKEASKKCETTSLSTCLKIAFYYKAINKTNHARSYGMRACYTSKENPICALAQRNILGE</sequence>
<keyword evidence="1" id="KW-0472">Membrane</keyword>
<dbReference type="KEGG" id="bmx:BMS_2295"/>
<evidence type="ECO:0000313" key="2">
    <source>
        <dbReference type="EMBL" id="CBW27095.1"/>
    </source>
</evidence>
<dbReference type="HOGENOM" id="CLU_1265472_0_0_7"/>
<feature type="transmembrane region" description="Helical" evidence="1">
    <location>
        <begin position="26"/>
        <end position="45"/>
    </location>
</feature>
<keyword evidence="1" id="KW-1133">Transmembrane helix</keyword>
<dbReference type="AlphaFoldDB" id="E1X4C3"/>
<keyword evidence="3" id="KW-1185">Reference proteome</keyword>
<name>E1X4C3_HALMS</name>
<keyword evidence="1" id="KW-0812">Transmembrane</keyword>
<protein>
    <submittedName>
        <fullName evidence="2">Membrane protein</fullName>
    </submittedName>
</protein>